<accession>A0A9P1E2I1</accession>
<feature type="non-terminal residue" evidence="2">
    <location>
        <position position="155"/>
    </location>
</feature>
<feature type="coiled-coil region" evidence="1">
    <location>
        <begin position="43"/>
        <end position="118"/>
    </location>
</feature>
<keyword evidence="3" id="KW-1185">Reference proteome</keyword>
<proteinExistence type="predicted"/>
<organism evidence="2 3">
    <name type="scientific">Cuscuta europaea</name>
    <name type="common">European dodder</name>
    <dbReference type="NCBI Taxonomy" id="41803"/>
    <lineage>
        <taxon>Eukaryota</taxon>
        <taxon>Viridiplantae</taxon>
        <taxon>Streptophyta</taxon>
        <taxon>Embryophyta</taxon>
        <taxon>Tracheophyta</taxon>
        <taxon>Spermatophyta</taxon>
        <taxon>Magnoliopsida</taxon>
        <taxon>eudicotyledons</taxon>
        <taxon>Gunneridae</taxon>
        <taxon>Pentapetalae</taxon>
        <taxon>asterids</taxon>
        <taxon>lamiids</taxon>
        <taxon>Solanales</taxon>
        <taxon>Convolvulaceae</taxon>
        <taxon>Cuscuteae</taxon>
        <taxon>Cuscuta</taxon>
        <taxon>Cuscuta subgen. Cuscuta</taxon>
    </lineage>
</organism>
<sequence length="155" mass="16865">MCQMMPSADRLALTRMDESAIESKILLSSASNFMGLCEYLWRVEQMREAKVAADAEAVNLRKKLAQVEDSLRKATESMEQRVQAAKTEGRNEGLAEAMDAAAEAARKAADEAHAAKEEAVTKAREDAVAAFGAEGWKAEGHKKWLASVVEALLVP</sequence>
<dbReference type="AlphaFoldDB" id="A0A9P1E2I1"/>
<gene>
    <name evidence="2" type="ORF">CEURO_LOCUS5565</name>
</gene>
<evidence type="ECO:0000256" key="1">
    <source>
        <dbReference type="SAM" id="Coils"/>
    </source>
</evidence>
<dbReference type="Proteomes" id="UP001152484">
    <property type="component" value="Unassembled WGS sequence"/>
</dbReference>
<keyword evidence="1" id="KW-0175">Coiled coil</keyword>
<comment type="caution">
    <text evidence="2">The sequence shown here is derived from an EMBL/GenBank/DDBJ whole genome shotgun (WGS) entry which is preliminary data.</text>
</comment>
<reference evidence="2" key="1">
    <citation type="submission" date="2022-07" db="EMBL/GenBank/DDBJ databases">
        <authorList>
            <person name="Macas J."/>
            <person name="Novak P."/>
            <person name="Neumann P."/>
        </authorList>
    </citation>
    <scope>NUCLEOTIDE SEQUENCE</scope>
</reference>
<name>A0A9P1E2I1_CUSEU</name>
<evidence type="ECO:0000313" key="2">
    <source>
        <dbReference type="EMBL" id="CAH9075295.1"/>
    </source>
</evidence>
<dbReference type="EMBL" id="CAMAPE010000009">
    <property type="protein sequence ID" value="CAH9075295.1"/>
    <property type="molecule type" value="Genomic_DNA"/>
</dbReference>
<protein>
    <submittedName>
        <fullName evidence="2">Uncharacterized protein</fullName>
    </submittedName>
</protein>
<evidence type="ECO:0000313" key="3">
    <source>
        <dbReference type="Proteomes" id="UP001152484"/>
    </source>
</evidence>